<evidence type="ECO:0000313" key="8">
    <source>
        <dbReference type="Proteomes" id="UP000005627"/>
    </source>
</evidence>
<name>G8ZR07_TORDE</name>
<evidence type="ECO:0000256" key="5">
    <source>
        <dbReference type="SAM" id="MobiDB-lite"/>
    </source>
</evidence>
<feature type="domain" description="Exonuclease" evidence="6">
    <location>
        <begin position="33"/>
        <end position="209"/>
    </location>
</feature>
<dbReference type="CDD" id="cd06135">
    <property type="entry name" value="Orn"/>
    <property type="match status" value="1"/>
</dbReference>
<dbReference type="PANTHER" id="PTHR11046:SF0">
    <property type="entry name" value="OLIGORIBONUCLEASE, MITOCHONDRIAL"/>
    <property type="match status" value="1"/>
</dbReference>
<evidence type="ECO:0000256" key="2">
    <source>
        <dbReference type="ARBA" id="ARBA00022722"/>
    </source>
</evidence>
<dbReference type="GO" id="GO:0003676">
    <property type="term" value="F:nucleic acid binding"/>
    <property type="evidence" value="ECO:0007669"/>
    <property type="project" value="InterPro"/>
</dbReference>
<keyword evidence="3" id="KW-0378">Hydrolase</keyword>
<dbReference type="EMBL" id="HE616744">
    <property type="protein sequence ID" value="CCE90949.1"/>
    <property type="molecule type" value="Genomic_DNA"/>
</dbReference>
<keyword evidence="2" id="KW-0540">Nuclease</keyword>
<dbReference type="KEGG" id="tdl:TDEL_0C00600"/>
<feature type="compositionally biased region" description="Low complexity" evidence="5">
    <location>
        <begin position="228"/>
        <end position="237"/>
    </location>
</feature>
<keyword evidence="8" id="KW-1185">Reference proteome</keyword>
<reference evidence="7 8" key="1">
    <citation type="journal article" date="2011" name="Proc. Natl. Acad. Sci. U.S.A.">
        <title>Evolutionary erosion of yeast sex chromosomes by mating-type switching accidents.</title>
        <authorList>
            <person name="Gordon J.L."/>
            <person name="Armisen D."/>
            <person name="Proux-Wera E."/>
            <person name="Oheigeartaigh S.S."/>
            <person name="Byrne K.P."/>
            <person name="Wolfe K.H."/>
        </authorList>
    </citation>
    <scope>NUCLEOTIDE SEQUENCE [LARGE SCALE GENOMIC DNA]</scope>
    <source>
        <strain evidence="8">ATCC 10662 / CBS 1146 / NBRC 0425 / NCYC 2629 / NRRL Y-866</strain>
    </source>
</reference>
<dbReference type="Pfam" id="PF00929">
    <property type="entry name" value="RNase_T"/>
    <property type="match status" value="1"/>
</dbReference>
<feature type="compositionally biased region" description="Basic and acidic residues" evidence="5">
    <location>
        <begin position="214"/>
        <end position="227"/>
    </location>
</feature>
<dbReference type="FunCoup" id="G8ZR07">
    <property type="interactions" value="810"/>
</dbReference>
<dbReference type="GO" id="GO:0034476">
    <property type="term" value="P:U5 snRNA 3'-end processing"/>
    <property type="evidence" value="ECO:0007669"/>
    <property type="project" value="EnsemblFungi"/>
</dbReference>
<dbReference type="InterPro" id="IPR012337">
    <property type="entry name" value="RNaseH-like_sf"/>
</dbReference>
<evidence type="ECO:0000256" key="1">
    <source>
        <dbReference type="ARBA" id="ARBA00009921"/>
    </source>
</evidence>
<feature type="region of interest" description="Disordered" evidence="5">
    <location>
        <begin position="214"/>
        <end position="250"/>
    </location>
</feature>
<dbReference type="InParanoid" id="G8ZR07"/>
<evidence type="ECO:0000256" key="4">
    <source>
        <dbReference type="ARBA" id="ARBA00022839"/>
    </source>
</evidence>
<dbReference type="InterPro" id="IPR022894">
    <property type="entry name" value="Oligoribonuclease"/>
</dbReference>
<dbReference type="FunFam" id="3.30.420.10:FF:000003">
    <property type="entry name" value="Oligoribonuclease"/>
    <property type="match status" value="1"/>
</dbReference>
<sequence>MLSRIARCLQVRQLSGRRNWYLRMEKQKSVSNPLVWIDCEMTGLDHQRDRIIEICCIITDGELNVVQDNCYESVIHCDRSVLDGMNEWCIEHHGASGLTKKVLESTKTKEQVEQELLQFIKRYVPDSRVGLLAGNSVHMDRLFMLKDFPSIVDHLFYRIVDVSSIMEVCRRHNPSLSKLAPRKDKNHTAKSDILESIEQLQWYRDHYFKSKQETAEYVKSKEQEKANEQQQEQSNQEKVGEPAAKKSRKV</sequence>
<organism evidence="7 8">
    <name type="scientific">Torulaspora delbrueckii</name>
    <name type="common">Yeast</name>
    <name type="synonym">Candida colliculosa</name>
    <dbReference type="NCBI Taxonomy" id="4950"/>
    <lineage>
        <taxon>Eukaryota</taxon>
        <taxon>Fungi</taxon>
        <taxon>Dikarya</taxon>
        <taxon>Ascomycota</taxon>
        <taxon>Saccharomycotina</taxon>
        <taxon>Saccharomycetes</taxon>
        <taxon>Saccharomycetales</taxon>
        <taxon>Saccharomycetaceae</taxon>
        <taxon>Torulaspora</taxon>
    </lineage>
</organism>
<dbReference type="InterPro" id="IPR013520">
    <property type="entry name" value="Ribonucl_H"/>
</dbReference>
<dbReference type="OrthoDB" id="270189at2759"/>
<dbReference type="AlphaFoldDB" id="G8ZR07"/>
<dbReference type="Proteomes" id="UP000005627">
    <property type="component" value="Chromosome 3"/>
</dbReference>
<dbReference type="GO" id="GO:0000175">
    <property type="term" value="F:3'-5'-RNA exonuclease activity"/>
    <property type="evidence" value="ECO:0007669"/>
    <property type="project" value="EnsemblFungi"/>
</dbReference>
<keyword evidence="4" id="KW-0269">Exonuclease</keyword>
<comment type="similarity">
    <text evidence="1">Belongs to the oligoribonuclease family.</text>
</comment>
<protein>
    <recommendedName>
        <fullName evidence="6">Exonuclease domain-containing protein</fullName>
    </recommendedName>
</protein>
<dbReference type="SUPFAM" id="SSF53098">
    <property type="entry name" value="Ribonuclease H-like"/>
    <property type="match status" value="1"/>
</dbReference>
<dbReference type="GO" id="GO:0005739">
    <property type="term" value="C:mitochondrion"/>
    <property type="evidence" value="ECO:0007669"/>
    <property type="project" value="EnsemblFungi"/>
</dbReference>
<dbReference type="STRING" id="1076872.G8ZR07"/>
<dbReference type="SMART" id="SM00479">
    <property type="entry name" value="EXOIII"/>
    <property type="match status" value="1"/>
</dbReference>
<dbReference type="GO" id="GO:0034475">
    <property type="term" value="P:U4 snRNA 3'-end processing"/>
    <property type="evidence" value="ECO:0007669"/>
    <property type="project" value="EnsemblFungi"/>
</dbReference>
<dbReference type="RefSeq" id="XP_003680160.1">
    <property type="nucleotide sequence ID" value="XM_003680112.1"/>
</dbReference>
<evidence type="ECO:0000259" key="6">
    <source>
        <dbReference type="SMART" id="SM00479"/>
    </source>
</evidence>
<dbReference type="Gene3D" id="3.30.420.10">
    <property type="entry name" value="Ribonuclease H-like superfamily/Ribonuclease H"/>
    <property type="match status" value="1"/>
</dbReference>
<dbReference type="GeneID" id="11500284"/>
<dbReference type="eggNOG" id="KOG3242">
    <property type="taxonomic scope" value="Eukaryota"/>
</dbReference>
<proteinExistence type="inferred from homology"/>
<dbReference type="NCBIfam" id="NF003765">
    <property type="entry name" value="PRK05359.1"/>
    <property type="match status" value="1"/>
</dbReference>
<evidence type="ECO:0000313" key="7">
    <source>
        <dbReference type="EMBL" id="CCE90949.1"/>
    </source>
</evidence>
<dbReference type="GO" id="GO:0000467">
    <property type="term" value="P:exonucleolytic trimming to generate mature 3'-end of 5.8S rRNA from tricistronic rRNA transcript (SSU-rRNA, 5.8S rRNA, LSU-rRNA)"/>
    <property type="evidence" value="ECO:0007669"/>
    <property type="project" value="EnsemblFungi"/>
</dbReference>
<dbReference type="InterPro" id="IPR036397">
    <property type="entry name" value="RNaseH_sf"/>
</dbReference>
<evidence type="ECO:0000256" key="3">
    <source>
        <dbReference type="ARBA" id="ARBA00022801"/>
    </source>
</evidence>
<gene>
    <name evidence="7" type="primary">TDEL0C00600</name>
    <name evidence="7" type="ORF">TDEL_0C00600</name>
</gene>
<dbReference type="HOGENOM" id="CLU_064761_0_0_1"/>
<dbReference type="PANTHER" id="PTHR11046">
    <property type="entry name" value="OLIGORIBONUCLEASE, MITOCHONDRIAL"/>
    <property type="match status" value="1"/>
</dbReference>
<accession>G8ZR07</accession>